<dbReference type="EMBL" id="AVOT02043234">
    <property type="protein sequence ID" value="MBW0538661.1"/>
    <property type="molecule type" value="Genomic_DNA"/>
</dbReference>
<comment type="caution">
    <text evidence="2">The sequence shown here is derived from an EMBL/GenBank/DDBJ whole genome shotgun (WGS) entry which is preliminary data.</text>
</comment>
<evidence type="ECO:0000259" key="1">
    <source>
        <dbReference type="Pfam" id="PF13976"/>
    </source>
</evidence>
<organism evidence="2 3">
    <name type="scientific">Austropuccinia psidii MF-1</name>
    <dbReference type="NCBI Taxonomy" id="1389203"/>
    <lineage>
        <taxon>Eukaryota</taxon>
        <taxon>Fungi</taxon>
        <taxon>Dikarya</taxon>
        <taxon>Basidiomycota</taxon>
        <taxon>Pucciniomycotina</taxon>
        <taxon>Pucciniomycetes</taxon>
        <taxon>Pucciniales</taxon>
        <taxon>Sphaerophragmiaceae</taxon>
        <taxon>Austropuccinia</taxon>
    </lineage>
</organism>
<keyword evidence="3" id="KW-1185">Reference proteome</keyword>
<gene>
    <name evidence="2" type="ORF">O181_078376</name>
</gene>
<reference evidence="2" key="1">
    <citation type="submission" date="2021-03" db="EMBL/GenBank/DDBJ databases">
        <title>Draft genome sequence of rust myrtle Austropuccinia psidii MF-1, a brazilian biotype.</title>
        <authorList>
            <person name="Quecine M.C."/>
            <person name="Pachon D.M.R."/>
            <person name="Bonatelli M.L."/>
            <person name="Correr F.H."/>
            <person name="Franceschini L.M."/>
            <person name="Leite T.F."/>
            <person name="Margarido G.R.A."/>
            <person name="Almeida C.A."/>
            <person name="Ferrarezi J.A."/>
            <person name="Labate C.A."/>
        </authorList>
    </citation>
    <scope>NUCLEOTIDE SEQUENCE</scope>
    <source>
        <strain evidence="2">MF-1</strain>
    </source>
</reference>
<dbReference type="InterPro" id="IPR025724">
    <property type="entry name" value="GAG-pre-integrase_dom"/>
</dbReference>
<protein>
    <recommendedName>
        <fullName evidence="1">GAG-pre-integrase domain-containing protein</fullName>
    </recommendedName>
</protein>
<dbReference type="Proteomes" id="UP000765509">
    <property type="component" value="Unassembled WGS sequence"/>
</dbReference>
<dbReference type="Pfam" id="PF13976">
    <property type="entry name" value="gag_pre-integrs"/>
    <property type="match status" value="1"/>
</dbReference>
<dbReference type="AlphaFoldDB" id="A0A9Q3ID01"/>
<dbReference type="OrthoDB" id="3344688at2759"/>
<accession>A0A9Q3ID01</accession>
<name>A0A9Q3ID01_9BASI</name>
<evidence type="ECO:0000313" key="2">
    <source>
        <dbReference type="EMBL" id="MBW0538661.1"/>
    </source>
</evidence>
<feature type="domain" description="GAG-pre-integrase" evidence="1">
    <location>
        <begin position="111"/>
        <end position="163"/>
    </location>
</feature>
<proteinExistence type="predicted"/>
<sequence length="165" mass="18306">MSLSVASNQKLPVVGIGQIRLTAGEGVLTINNILYCKEIPGIILSIGQMMNQLIKVTFCNNRFTISQGGFDFHSFRRNDRWFLVVGNGSHAIDLKPLKANQCNVTGKECDSSLQDLSFLWHQQMGHLSIRNVNQLLKYNAADGINNSYLQNSGICHLCSIAKSKH</sequence>
<evidence type="ECO:0000313" key="3">
    <source>
        <dbReference type="Proteomes" id="UP000765509"/>
    </source>
</evidence>